<organism evidence="1">
    <name type="scientific">hydrothermal vent metagenome</name>
    <dbReference type="NCBI Taxonomy" id="652676"/>
    <lineage>
        <taxon>unclassified sequences</taxon>
        <taxon>metagenomes</taxon>
        <taxon>ecological metagenomes</taxon>
    </lineage>
</organism>
<proteinExistence type="predicted"/>
<reference evidence="1" key="1">
    <citation type="submission" date="2018-06" db="EMBL/GenBank/DDBJ databases">
        <authorList>
            <person name="Zhirakovskaya E."/>
        </authorList>
    </citation>
    <scope>NUCLEOTIDE SEQUENCE</scope>
</reference>
<name>A0A3B0XSD5_9ZZZZ</name>
<gene>
    <name evidence="1" type="ORF">MNBD_GAMMA11-814</name>
</gene>
<sequence>MSRYVFLRVFVFSLLAVLGGIYLSSFQPPASNSLGYPWQIERLASGHTQVFKLILGQSSINDAQLLFKEEAEITLFVPTDIKHKSADSVSGRASAPVVEAFFSQVKTGGLKARMVMSIDIPENEINALYQRGVRVATLQSGIRKVTLSDVDALAVRARPITSITYLPSINLSASLIEKRFGPPAAKRADPESDAIHWLYPEQGVDIALSETHKEVIQYVEPARFGELVRLLKAVK</sequence>
<accession>A0A3B0XSD5</accession>
<dbReference type="EMBL" id="UOFG01000239">
    <property type="protein sequence ID" value="VAW64769.1"/>
    <property type="molecule type" value="Genomic_DNA"/>
</dbReference>
<protein>
    <submittedName>
        <fullName evidence="1">Uncharacterized protein</fullName>
    </submittedName>
</protein>
<dbReference type="AlphaFoldDB" id="A0A3B0XSD5"/>
<evidence type="ECO:0000313" key="1">
    <source>
        <dbReference type="EMBL" id="VAW64769.1"/>
    </source>
</evidence>